<evidence type="ECO:0000256" key="2">
    <source>
        <dbReference type="ARBA" id="ARBA00022525"/>
    </source>
</evidence>
<evidence type="ECO:0000313" key="4">
    <source>
        <dbReference type="Proteomes" id="UP000011518"/>
    </source>
</evidence>
<reference evidence="4" key="1">
    <citation type="submission" date="2012-07" db="EMBL/GenBank/DDBJ databases">
        <title>Genome of the Chinese tree shrew, a rising model animal genetically related to primates.</title>
        <authorList>
            <person name="Zhang G."/>
            <person name="Fan Y."/>
            <person name="Yao Y."/>
            <person name="Huang Z."/>
        </authorList>
    </citation>
    <scope>NUCLEOTIDE SEQUENCE [LARGE SCALE GENOMIC DNA]</scope>
</reference>
<dbReference type="InParanoid" id="L8Y880"/>
<dbReference type="STRING" id="246437.L8Y880"/>
<keyword evidence="4" id="KW-1185">Reference proteome</keyword>
<comment type="subcellular location">
    <subcellularLocation>
        <location evidence="1">Secreted</location>
    </subcellularLocation>
</comment>
<dbReference type="eggNOG" id="KOG1216">
    <property type="taxonomic scope" value="Eukaryota"/>
</dbReference>
<proteinExistence type="predicted"/>
<keyword evidence="2" id="KW-0964">Secreted</keyword>
<dbReference type="GO" id="GO:0005576">
    <property type="term" value="C:extracellular region"/>
    <property type="evidence" value="ECO:0007669"/>
    <property type="project" value="UniProtKB-SubCell"/>
</dbReference>
<dbReference type="PANTHER" id="PTHR47246:SF1">
    <property type="entry name" value="MUCIN-19"/>
    <property type="match status" value="1"/>
</dbReference>
<accession>L8Y880</accession>
<dbReference type="SUPFAM" id="SSF57603">
    <property type="entry name" value="FnI-like domain"/>
    <property type="match status" value="1"/>
</dbReference>
<organism evidence="3 4">
    <name type="scientific">Tupaia chinensis</name>
    <name type="common">Chinese tree shrew</name>
    <name type="synonym">Tupaia belangeri chinensis</name>
    <dbReference type="NCBI Taxonomy" id="246437"/>
    <lineage>
        <taxon>Eukaryota</taxon>
        <taxon>Metazoa</taxon>
        <taxon>Chordata</taxon>
        <taxon>Craniata</taxon>
        <taxon>Vertebrata</taxon>
        <taxon>Euteleostomi</taxon>
        <taxon>Mammalia</taxon>
        <taxon>Eutheria</taxon>
        <taxon>Euarchontoglires</taxon>
        <taxon>Scandentia</taxon>
        <taxon>Tupaiidae</taxon>
        <taxon>Tupaia</taxon>
    </lineage>
</organism>
<evidence type="ECO:0000256" key="1">
    <source>
        <dbReference type="ARBA" id="ARBA00004613"/>
    </source>
</evidence>
<dbReference type="AlphaFoldDB" id="L8Y880"/>
<sequence length="118" mass="12902">AITGVVPGTTVAPGGSNTEPRTCLFNDTDYAIGTSFSDPRNPCVTYSCNNTGFTVDVQTCPKQTWCAEEDRIYESNKCCYTCKKDCRISSVNVTVNLNDCKKKVMMAKCTGECQKTVK</sequence>
<dbReference type="PANTHER" id="PTHR47246">
    <property type="entry name" value="MUCIN-19"/>
    <property type="match status" value="1"/>
</dbReference>
<gene>
    <name evidence="3" type="ORF">TREES_T100006968</name>
</gene>
<dbReference type="Proteomes" id="UP000011518">
    <property type="component" value="Unassembled WGS sequence"/>
</dbReference>
<feature type="non-terminal residue" evidence="3">
    <location>
        <position position="1"/>
    </location>
</feature>
<evidence type="ECO:0000313" key="3">
    <source>
        <dbReference type="EMBL" id="ELV11289.1"/>
    </source>
</evidence>
<reference evidence="4" key="2">
    <citation type="journal article" date="2013" name="Nat. Commun.">
        <title>Genome of the Chinese tree shrew.</title>
        <authorList>
            <person name="Fan Y."/>
            <person name="Huang Z.Y."/>
            <person name="Cao C.C."/>
            <person name="Chen C.S."/>
            <person name="Chen Y.X."/>
            <person name="Fan D.D."/>
            <person name="He J."/>
            <person name="Hou H.L."/>
            <person name="Hu L."/>
            <person name="Hu X.T."/>
            <person name="Jiang X.T."/>
            <person name="Lai R."/>
            <person name="Lang Y.S."/>
            <person name="Liang B."/>
            <person name="Liao S.G."/>
            <person name="Mu D."/>
            <person name="Ma Y.Y."/>
            <person name="Niu Y.Y."/>
            <person name="Sun X.Q."/>
            <person name="Xia J.Q."/>
            <person name="Xiao J."/>
            <person name="Xiong Z.Q."/>
            <person name="Xu L."/>
            <person name="Yang L."/>
            <person name="Zhang Y."/>
            <person name="Zhao W."/>
            <person name="Zhao X.D."/>
            <person name="Zheng Y.T."/>
            <person name="Zhou J.M."/>
            <person name="Zhu Y.B."/>
            <person name="Zhang G.J."/>
            <person name="Wang J."/>
            <person name="Yao Y.G."/>
        </authorList>
    </citation>
    <scope>NUCLEOTIDE SEQUENCE [LARGE SCALE GENOMIC DNA]</scope>
</reference>
<protein>
    <submittedName>
        <fullName evidence="3">Mucin-19</fullName>
    </submittedName>
</protein>
<name>L8Y880_TUPCH</name>
<dbReference type="EMBL" id="KB365432">
    <property type="protein sequence ID" value="ELV11289.1"/>
    <property type="molecule type" value="Genomic_DNA"/>
</dbReference>